<keyword evidence="2" id="KW-1185">Reference proteome</keyword>
<dbReference type="AlphaFoldDB" id="A0A1I1CQD5"/>
<evidence type="ECO:0000313" key="2">
    <source>
        <dbReference type="Proteomes" id="UP000243799"/>
    </source>
</evidence>
<name>A0A1I1CQD5_9PSEU</name>
<gene>
    <name evidence="1" type="ORF">SAMN05216266_13171</name>
</gene>
<accession>A0A1I1CQD5</accession>
<dbReference type="Proteomes" id="UP000243799">
    <property type="component" value="Unassembled WGS sequence"/>
</dbReference>
<dbReference type="EMBL" id="FOKG01000031">
    <property type="protein sequence ID" value="SFB62810.1"/>
    <property type="molecule type" value="Genomic_DNA"/>
</dbReference>
<reference evidence="2" key="1">
    <citation type="submission" date="2016-10" db="EMBL/GenBank/DDBJ databases">
        <authorList>
            <person name="Varghese N."/>
            <person name="Submissions S."/>
        </authorList>
    </citation>
    <scope>NUCLEOTIDE SEQUENCE [LARGE SCALE GENOMIC DNA]</scope>
    <source>
        <strain evidence="2">CGMCC 4.3568</strain>
    </source>
</reference>
<organism evidence="1 2">
    <name type="scientific">Amycolatopsis marina</name>
    <dbReference type="NCBI Taxonomy" id="490629"/>
    <lineage>
        <taxon>Bacteria</taxon>
        <taxon>Bacillati</taxon>
        <taxon>Actinomycetota</taxon>
        <taxon>Actinomycetes</taxon>
        <taxon>Pseudonocardiales</taxon>
        <taxon>Pseudonocardiaceae</taxon>
        <taxon>Amycolatopsis</taxon>
    </lineage>
</organism>
<sequence length="70" mass="7303">MTRDHYASRKAAPAPNEVTALQHAFEWSQYEDHGPGDELLGTPLPTLELGSGSGNVVAALALKGICATGI</sequence>
<proteinExistence type="predicted"/>
<protein>
    <submittedName>
        <fullName evidence="1">Uncharacterized protein</fullName>
    </submittedName>
</protein>
<evidence type="ECO:0000313" key="1">
    <source>
        <dbReference type="EMBL" id="SFB62810.1"/>
    </source>
</evidence>
<dbReference type="STRING" id="490629.SAMN05216266_13171"/>